<dbReference type="Proteomes" id="UP000570493">
    <property type="component" value="Unassembled WGS sequence"/>
</dbReference>
<dbReference type="AlphaFoldDB" id="A0A7Y0DSQ4"/>
<dbReference type="SMART" id="SM00558">
    <property type="entry name" value="JmjC"/>
    <property type="match status" value="1"/>
</dbReference>
<dbReference type="PROSITE" id="PS51184">
    <property type="entry name" value="JMJC"/>
    <property type="match status" value="1"/>
</dbReference>
<keyword evidence="3" id="KW-1185">Reference proteome</keyword>
<evidence type="ECO:0000313" key="3">
    <source>
        <dbReference type="Proteomes" id="UP000570493"/>
    </source>
</evidence>
<evidence type="ECO:0000313" key="2">
    <source>
        <dbReference type="EMBL" id="NMM40006.1"/>
    </source>
</evidence>
<gene>
    <name evidence="2" type="ORF">HHO47_03895</name>
</gene>
<dbReference type="RefSeq" id="WP_169019093.1">
    <property type="nucleotide sequence ID" value="NZ_JABBMT010000004.1"/>
</dbReference>
<dbReference type="Gene3D" id="2.60.120.10">
    <property type="entry name" value="Jelly Rolls"/>
    <property type="match status" value="1"/>
</dbReference>
<protein>
    <submittedName>
        <fullName evidence="2">Cupin-like domain-containing protein</fullName>
    </submittedName>
</protein>
<sequence length="341" mass="38272">MQSASQLIAQQIPQFHIDDINGLPTFLAKQATPVVIRDVCTHWPLVQSAKHSDEQALAYLQSIASSSPVRAFSAPSSEQGRYFYNTDMTGLNFTQYTSNLEQLLDTLKQSKTQQQPDSHYMGSTACDYCAPEFTVQNPLEVTAHNCLKSLWVGNHSRISAHYDNADNLACVAAGSREFILFPPDQVNNLYIGPLEFTPAGQAVSLVDFAAPDFNRFPRFKNALNNALIAKLQPGDGIFIPALWWHHVSAQSQFNVLVNYWWRQAPGYLANPFDAMLHSMLAIKDLPQSQRDHWQQLFAHYVFSEESELDTAIAPAAKGILGEIDEHTARKVRQLLIQKLNR</sequence>
<feature type="domain" description="JmjC" evidence="1">
    <location>
        <begin position="75"/>
        <end position="276"/>
    </location>
</feature>
<reference evidence="2" key="1">
    <citation type="submission" date="2020-04" db="EMBL/GenBank/DDBJ databases">
        <title>Genome Sequencing for Pseudoaltermonas arctica.</title>
        <authorList>
            <person name="Elkins N.S."/>
        </authorList>
    </citation>
    <scope>NUCLEOTIDE SEQUENCE [LARGE SCALE GENOMIC DNA]</scope>
    <source>
        <strain evidence="2">NEC-BIFX-2020_0012</strain>
    </source>
</reference>
<proteinExistence type="predicted"/>
<dbReference type="PANTHER" id="PTHR12461">
    <property type="entry name" value="HYPOXIA-INDUCIBLE FACTOR 1 ALPHA INHIBITOR-RELATED"/>
    <property type="match status" value="1"/>
</dbReference>
<dbReference type="InterPro" id="IPR003347">
    <property type="entry name" value="JmjC_dom"/>
</dbReference>
<dbReference type="SUPFAM" id="SSF51197">
    <property type="entry name" value="Clavaminate synthase-like"/>
    <property type="match status" value="1"/>
</dbReference>
<dbReference type="Pfam" id="PF13621">
    <property type="entry name" value="Cupin_8"/>
    <property type="match status" value="1"/>
</dbReference>
<organism evidence="2 3">
    <name type="scientific">Pseudoalteromonas arctica</name>
    <dbReference type="NCBI Taxonomy" id="394751"/>
    <lineage>
        <taxon>Bacteria</taxon>
        <taxon>Pseudomonadati</taxon>
        <taxon>Pseudomonadota</taxon>
        <taxon>Gammaproteobacteria</taxon>
        <taxon>Alteromonadales</taxon>
        <taxon>Pseudoalteromonadaceae</taxon>
        <taxon>Pseudoalteromonas</taxon>
    </lineage>
</organism>
<dbReference type="PANTHER" id="PTHR12461:SF105">
    <property type="entry name" value="HYPOXIA-INDUCIBLE FACTOR 1-ALPHA INHIBITOR"/>
    <property type="match status" value="1"/>
</dbReference>
<dbReference type="EMBL" id="JABBMT010000004">
    <property type="protein sequence ID" value="NMM40006.1"/>
    <property type="molecule type" value="Genomic_DNA"/>
</dbReference>
<accession>A0A7Y0DSQ4</accession>
<comment type="caution">
    <text evidence="2">The sequence shown here is derived from an EMBL/GenBank/DDBJ whole genome shotgun (WGS) entry which is preliminary data.</text>
</comment>
<dbReference type="InterPro" id="IPR041667">
    <property type="entry name" value="Cupin_8"/>
</dbReference>
<dbReference type="InterPro" id="IPR014710">
    <property type="entry name" value="RmlC-like_jellyroll"/>
</dbReference>
<evidence type="ECO:0000259" key="1">
    <source>
        <dbReference type="PROSITE" id="PS51184"/>
    </source>
</evidence>
<name>A0A7Y0DSQ4_9GAMM</name>